<dbReference type="EMBL" id="KZ680222">
    <property type="protein sequence ID" value="PTB62589.1"/>
    <property type="molecule type" value="Genomic_DNA"/>
</dbReference>
<reference evidence="2" key="1">
    <citation type="submission" date="2016-07" db="EMBL/GenBank/DDBJ databases">
        <title>Multiple horizontal gene transfer events from other fungi enriched the ability of initially mycotrophic Trichoderma (Ascomycota) to feed on dead plant biomass.</title>
        <authorList>
            <consortium name="DOE Joint Genome Institute"/>
            <person name="Atanasova L."/>
            <person name="Chenthamara K."/>
            <person name="Zhang J."/>
            <person name="Grujic M."/>
            <person name="Henrissat B."/>
            <person name="Kuo A."/>
            <person name="Aerts A."/>
            <person name="Salamov A."/>
            <person name="Lipzen A."/>
            <person name="Labutti K."/>
            <person name="Barry K."/>
            <person name="Miao Y."/>
            <person name="Rahimi M.J."/>
            <person name="Shen Q."/>
            <person name="Grigoriev I.V."/>
            <person name="Kubicek C.P."/>
            <person name="Druzhinina I.S."/>
        </authorList>
    </citation>
    <scope>NUCLEOTIDE SEQUENCE [LARGE SCALE GENOMIC DNA]</scope>
    <source>
        <strain evidence="2">TUCIM 6016</strain>
    </source>
</reference>
<sequence>MQQRSRELPGSWVLGPEGALGAGSRGNQLLYLYREGFKGCPPGPGRYKNMPKRWNTCRRDGVWAAESNKSCLAADDACDDAEHLLVTCNILCRYYNTLSKRAAATECDATLNPGGAVSTSDEREGLEPRNQVDVREPVCTDTTSLTGRRGGQTSWIRLAEMVSIGAEAQVRRASWGAALDAKQGT</sequence>
<name>A0A2T4AZU0_9HYPO</name>
<dbReference type="RefSeq" id="XP_024745909.1">
    <property type="nucleotide sequence ID" value="XM_024893686.1"/>
</dbReference>
<evidence type="ECO:0000313" key="2">
    <source>
        <dbReference type="Proteomes" id="UP000241546"/>
    </source>
</evidence>
<evidence type="ECO:0000313" key="1">
    <source>
        <dbReference type="EMBL" id="PTB62589.1"/>
    </source>
</evidence>
<dbReference type="Proteomes" id="UP000241546">
    <property type="component" value="Unassembled WGS sequence"/>
</dbReference>
<proteinExistence type="predicted"/>
<dbReference type="GeneID" id="36601804"/>
<organism evidence="1 2">
    <name type="scientific">Trichoderma citrinoviride</name>
    <dbReference type="NCBI Taxonomy" id="58853"/>
    <lineage>
        <taxon>Eukaryota</taxon>
        <taxon>Fungi</taxon>
        <taxon>Dikarya</taxon>
        <taxon>Ascomycota</taxon>
        <taxon>Pezizomycotina</taxon>
        <taxon>Sordariomycetes</taxon>
        <taxon>Hypocreomycetidae</taxon>
        <taxon>Hypocreales</taxon>
        <taxon>Hypocreaceae</taxon>
        <taxon>Trichoderma</taxon>
    </lineage>
</organism>
<protein>
    <submittedName>
        <fullName evidence="1">Uncharacterized protein</fullName>
    </submittedName>
</protein>
<gene>
    <name evidence="1" type="ORF">BBK36DRAFT_1144600</name>
</gene>
<dbReference type="AlphaFoldDB" id="A0A2T4AZU0"/>
<accession>A0A2T4AZU0</accession>
<keyword evidence="2" id="KW-1185">Reference proteome</keyword>